<dbReference type="Proteomes" id="UP001607302">
    <property type="component" value="Unassembled WGS sequence"/>
</dbReference>
<sequence>MESKIVSTLTSRTSGKTEWYLDHSESPGLRWHGDVACGFGLERERYGRPSTLEKAAVGDGGKSSMHLRHFLFVEIAYIPRW</sequence>
<comment type="caution">
    <text evidence="1">The sequence shown here is derived from an EMBL/GenBank/DDBJ whole genome shotgun (WGS) entry which is preliminary data.</text>
</comment>
<dbReference type="EMBL" id="JAUDFV010000020">
    <property type="protein sequence ID" value="KAL2740201.1"/>
    <property type="molecule type" value="Genomic_DNA"/>
</dbReference>
<keyword evidence="2" id="KW-1185">Reference proteome</keyword>
<organism evidence="1 2">
    <name type="scientific">Vespula squamosa</name>
    <name type="common">Southern yellow jacket</name>
    <name type="synonym">Wasp</name>
    <dbReference type="NCBI Taxonomy" id="30214"/>
    <lineage>
        <taxon>Eukaryota</taxon>
        <taxon>Metazoa</taxon>
        <taxon>Ecdysozoa</taxon>
        <taxon>Arthropoda</taxon>
        <taxon>Hexapoda</taxon>
        <taxon>Insecta</taxon>
        <taxon>Pterygota</taxon>
        <taxon>Neoptera</taxon>
        <taxon>Endopterygota</taxon>
        <taxon>Hymenoptera</taxon>
        <taxon>Apocrita</taxon>
        <taxon>Aculeata</taxon>
        <taxon>Vespoidea</taxon>
        <taxon>Vespidae</taxon>
        <taxon>Vespinae</taxon>
        <taxon>Vespula</taxon>
    </lineage>
</organism>
<accession>A0ABD2C581</accession>
<evidence type="ECO:0000313" key="2">
    <source>
        <dbReference type="Proteomes" id="UP001607302"/>
    </source>
</evidence>
<protein>
    <submittedName>
        <fullName evidence="1">Uncharacterized protein</fullName>
    </submittedName>
</protein>
<name>A0ABD2C581_VESSQ</name>
<gene>
    <name evidence="1" type="ORF">V1478_000342</name>
</gene>
<dbReference type="AlphaFoldDB" id="A0ABD2C581"/>
<reference evidence="1 2" key="1">
    <citation type="journal article" date="2024" name="Ann. Entomol. Soc. Am.">
        <title>Genomic analyses of the southern and eastern yellowjacket wasps (Hymenoptera: Vespidae) reveal evolutionary signatures of social life.</title>
        <authorList>
            <person name="Catto M.A."/>
            <person name="Caine P.B."/>
            <person name="Orr S.E."/>
            <person name="Hunt B.G."/>
            <person name="Goodisman M.A.D."/>
        </authorList>
    </citation>
    <scope>NUCLEOTIDE SEQUENCE [LARGE SCALE GENOMIC DNA]</scope>
    <source>
        <strain evidence="1">233</strain>
        <tissue evidence="1">Head and thorax</tissue>
    </source>
</reference>
<evidence type="ECO:0000313" key="1">
    <source>
        <dbReference type="EMBL" id="KAL2740201.1"/>
    </source>
</evidence>
<proteinExistence type="predicted"/>